<evidence type="ECO:0000313" key="3">
    <source>
        <dbReference type="EMBL" id="GMA39526.1"/>
    </source>
</evidence>
<evidence type="ECO:0000256" key="2">
    <source>
        <dbReference type="SAM" id="MobiDB-lite"/>
    </source>
</evidence>
<organism evidence="3 4">
    <name type="scientific">Mobilicoccus caccae</name>
    <dbReference type="NCBI Taxonomy" id="1859295"/>
    <lineage>
        <taxon>Bacteria</taxon>
        <taxon>Bacillati</taxon>
        <taxon>Actinomycetota</taxon>
        <taxon>Actinomycetes</taxon>
        <taxon>Micrococcales</taxon>
        <taxon>Dermatophilaceae</taxon>
        <taxon>Mobilicoccus</taxon>
    </lineage>
</organism>
<feature type="region of interest" description="Disordered" evidence="2">
    <location>
        <begin position="117"/>
        <end position="143"/>
    </location>
</feature>
<dbReference type="Pfam" id="PF02104">
    <property type="entry name" value="SURF1"/>
    <property type="match status" value="1"/>
</dbReference>
<keyword evidence="1" id="KW-1133">Transmembrane helix</keyword>
<gene>
    <name evidence="3" type="ORF">GCM10025883_15710</name>
</gene>
<keyword evidence="1" id="KW-0472">Membrane</keyword>
<sequence>MVRVLFTRRWLMALCAAAVFFVACLFLGRWQYGRYEDRQYHADLVHSHYTAEPVPLDQVLPAGSPPLPEDQVWRRVEVTGTYAADARQMVRNRPQNVAYGFEVLDPLVLPGVTPCSSTAGGRRTPSAPTCCPTCRPRPPGRSG</sequence>
<dbReference type="Proteomes" id="UP001157126">
    <property type="component" value="Unassembled WGS sequence"/>
</dbReference>
<comment type="subcellular location">
    <subcellularLocation>
        <location evidence="1">Cell membrane</location>
        <topology evidence="1">Multi-pass membrane protein</topology>
    </subcellularLocation>
</comment>
<comment type="caution">
    <text evidence="3">The sequence shown here is derived from an EMBL/GenBank/DDBJ whole genome shotgun (WGS) entry which is preliminary data.</text>
</comment>
<keyword evidence="4" id="KW-1185">Reference proteome</keyword>
<comment type="caution">
    <text evidence="1">Lacks conserved residue(s) required for the propagation of feature annotation.</text>
</comment>
<name>A0ABQ6IR15_9MICO</name>
<comment type="similarity">
    <text evidence="1">Belongs to the SURF1 family.</text>
</comment>
<keyword evidence="1" id="KW-1003">Cell membrane</keyword>
<dbReference type="PROSITE" id="PS51257">
    <property type="entry name" value="PROKAR_LIPOPROTEIN"/>
    <property type="match status" value="1"/>
</dbReference>
<reference evidence="4" key="1">
    <citation type="journal article" date="2019" name="Int. J. Syst. Evol. Microbiol.">
        <title>The Global Catalogue of Microorganisms (GCM) 10K type strain sequencing project: providing services to taxonomists for standard genome sequencing and annotation.</title>
        <authorList>
            <consortium name="The Broad Institute Genomics Platform"/>
            <consortium name="The Broad Institute Genome Sequencing Center for Infectious Disease"/>
            <person name="Wu L."/>
            <person name="Ma J."/>
        </authorList>
    </citation>
    <scope>NUCLEOTIDE SEQUENCE [LARGE SCALE GENOMIC DNA]</scope>
    <source>
        <strain evidence="4">NBRC 113072</strain>
    </source>
</reference>
<dbReference type="EMBL" id="BSUO01000001">
    <property type="protein sequence ID" value="GMA39526.1"/>
    <property type="molecule type" value="Genomic_DNA"/>
</dbReference>
<dbReference type="PROSITE" id="PS50895">
    <property type="entry name" value="SURF1"/>
    <property type="match status" value="1"/>
</dbReference>
<evidence type="ECO:0000313" key="4">
    <source>
        <dbReference type="Proteomes" id="UP001157126"/>
    </source>
</evidence>
<protein>
    <recommendedName>
        <fullName evidence="1">SURF1-like protein</fullName>
    </recommendedName>
</protein>
<evidence type="ECO:0000256" key="1">
    <source>
        <dbReference type="RuleBase" id="RU363076"/>
    </source>
</evidence>
<dbReference type="InterPro" id="IPR002994">
    <property type="entry name" value="Surf1/Shy1"/>
</dbReference>
<keyword evidence="1" id="KW-0812">Transmembrane</keyword>
<proteinExistence type="inferred from homology"/>
<feature type="transmembrane region" description="Helical" evidence="1">
    <location>
        <begin position="6"/>
        <end position="28"/>
    </location>
</feature>
<accession>A0ABQ6IR15</accession>